<gene>
    <name evidence="10" type="ORF">JRO89_XS05G0208100</name>
</gene>
<evidence type="ECO:0000256" key="2">
    <source>
        <dbReference type="ARBA" id="ARBA00009150"/>
    </source>
</evidence>
<dbReference type="PANTHER" id="PTHR12965">
    <property type="entry name" value="VACUOLAR PROTEIN SORTING 54"/>
    <property type="match status" value="1"/>
</dbReference>
<evidence type="ECO:0000256" key="6">
    <source>
        <dbReference type="ARBA" id="ARBA00023054"/>
    </source>
</evidence>
<keyword evidence="4" id="KW-0653">Protein transport</keyword>
<dbReference type="InterPro" id="IPR021109">
    <property type="entry name" value="Peptidase_aspartic_dom_sf"/>
</dbReference>
<feature type="compositionally biased region" description="Low complexity" evidence="7">
    <location>
        <begin position="154"/>
        <end position="163"/>
    </location>
</feature>
<evidence type="ECO:0000259" key="8">
    <source>
        <dbReference type="Pfam" id="PF03732"/>
    </source>
</evidence>
<dbReference type="InterPro" id="IPR039745">
    <property type="entry name" value="Vps54"/>
</dbReference>
<evidence type="ECO:0000256" key="5">
    <source>
        <dbReference type="ARBA" id="ARBA00023034"/>
    </source>
</evidence>
<reference evidence="10 11" key="1">
    <citation type="submission" date="2021-02" db="EMBL/GenBank/DDBJ databases">
        <title>Plant Genome Project.</title>
        <authorList>
            <person name="Zhang R.-G."/>
        </authorList>
    </citation>
    <scope>NUCLEOTIDE SEQUENCE [LARGE SCALE GENOMIC DNA]</scope>
    <source>
        <tissue evidence="10">Leaves</tissue>
    </source>
</reference>
<dbReference type="Pfam" id="PF08284">
    <property type="entry name" value="RVP_2"/>
    <property type="match status" value="1"/>
</dbReference>
<dbReference type="Proteomes" id="UP000827721">
    <property type="component" value="Unassembled WGS sequence"/>
</dbReference>
<keyword evidence="5" id="KW-0333">Golgi apparatus</keyword>
<organism evidence="10 11">
    <name type="scientific">Xanthoceras sorbifolium</name>
    <dbReference type="NCBI Taxonomy" id="99658"/>
    <lineage>
        <taxon>Eukaryota</taxon>
        <taxon>Viridiplantae</taxon>
        <taxon>Streptophyta</taxon>
        <taxon>Embryophyta</taxon>
        <taxon>Tracheophyta</taxon>
        <taxon>Spermatophyta</taxon>
        <taxon>Magnoliopsida</taxon>
        <taxon>eudicotyledons</taxon>
        <taxon>Gunneridae</taxon>
        <taxon>Pentapetalae</taxon>
        <taxon>rosids</taxon>
        <taxon>malvids</taxon>
        <taxon>Sapindales</taxon>
        <taxon>Sapindaceae</taxon>
        <taxon>Xanthoceroideae</taxon>
        <taxon>Xanthoceras</taxon>
    </lineage>
</organism>
<dbReference type="CDD" id="cd00303">
    <property type="entry name" value="retropepsin_like"/>
    <property type="match status" value="1"/>
</dbReference>
<feature type="region of interest" description="Disordered" evidence="7">
    <location>
        <begin position="294"/>
        <end position="357"/>
    </location>
</feature>
<dbReference type="Pfam" id="PF03732">
    <property type="entry name" value="Retrotrans_gag"/>
    <property type="match status" value="1"/>
</dbReference>
<feature type="compositionally biased region" description="Polar residues" evidence="7">
    <location>
        <begin position="339"/>
        <end position="357"/>
    </location>
</feature>
<proteinExistence type="inferred from homology"/>
<keyword evidence="3" id="KW-0813">Transport</keyword>
<feature type="compositionally biased region" description="Polar residues" evidence="7">
    <location>
        <begin position="315"/>
        <end position="330"/>
    </location>
</feature>
<dbReference type="Gene3D" id="6.10.250.860">
    <property type="match status" value="1"/>
</dbReference>
<name>A0ABQ8I2L3_9ROSI</name>
<sequence>MKKNLFGQKKRCAEKKRKLKQLIPCNSDRCLPSNRSRVAPVPISVQRIQQSEAKLIDTKLMFDPQEIFMMPGTEQSAAVISVYVQQSEAKLADTKLMFDPQEIFMPGTTIVPDLTDSSRSKSGEIENMVDQFWQEIFMLGTEESAAIFPLLTDSSTTESEQTENPVGAQENTTTTQAEGDNNLVDEGETTDDGSWLDMFNAIPLPSDFPSYDIGGRLRYSIRGTLQSQAKAFVDFQHESGAVLDQETWVQVDVPDEFQAIVMSLFSSEALVSGSTDDIQGNMTAYSEVVTSNDSTIIAPSGPQNSHHQIERTDSSEVISSNPAQVNSPSAEANEKNKVDATSSSVQTNSSNKECRKSTSQTLSYGGVGYHMVNCGLILLKMLSEYTGMNNFLPALSAEVVHRVVEILKFFNTRTCQLVLGAGAMQVSHLKSITSKHLALASQVISFTYAIIPAIRQILFLKVPETRKPLLMLEIDRVAQGICSVDYKVHRDEIHTKLVQIMRERLLVQLRGLPQIVESWNRPDDSQPSQLARSLTKSTFPGTMTVKELEEKFEILSQQFEERIQELSHQSVKTQELLRMIGKRLGRMEANNVGQQQPIHRNQFPIGLRPQQAEGALVQPRNIRIAFPIFSGDNPSGWVFRCEQYQRVTALTEAKLLSLATVHLEGDAVPWYQWLEHSMGQMTWEQFKRALQTRFGSLEEANAGGTLSKLRQTGTVKDYQLQFERLANRIRDLPESFLISCFLSGLRDDIKVGVQLLKPVSLLQAFELARFQEELVSVANRKMNYRSTFTRSSSTLPGPSQLASTSRAHTSSTPSLLGPVPPGLPPYRRLSAAEQAERRSKRLCFNCDEQFKPGHRCKTPQLLLLEADAAEDAELEDEYDDASPTVEISLKALTGLSLQNTMRDGGVITSSGKCYDVPVSIQDFQFQLDFYLLPVSGCDIVLGAEWLQSLGNGSSPTVLADQGEFKRLLLQEKQGMFIQLMALTGEDTKVSLPPIASQPIPNYSFDGTTLRYKGRFVVPSTSPWCYKILQEFHASPFGGHSGQVVIIFHSQISESFSCLEINSPQAKERLHRDIKHIIACIRSLPSDNSSNSGIPKWGQLDEFLVQRFGEEAG</sequence>
<evidence type="ECO:0000256" key="1">
    <source>
        <dbReference type="ARBA" id="ARBA00004601"/>
    </source>
</evidence>
<comment type="subcellular location">
    <subcellularLocation>
        <location evidence="1">Golgi apparatus</location>
        <location evidence="1">trans-Golgi network</location>
    </subcellularLocation>
</comment>
<dbReference type="InterPro" id="IPR005162">
    <property type="entry name" value="Retrotrans_gag_dom"/>
</dbReference>
<keyword evidence="11" id="KW-1185">Reference proteome</keyword>
<dbReference type="InterPro" id="IPR012501">
    <property type="entry name" value="Vps54_C"/>
</dbReference>
<accession>A0ABQ8I2L3</accession>
<dbReference type="PANTHER" id="PTHR12965:SF0">
    <property type="entry name" value="VACUOLAR PROTEIN SORTING-ASSOCIATED PROTEIN 54"/>
    <property type="match status" value="1"/>
</dbReference>
<feature type="compositionally biased region" description="Polar residues" evidence="7">
    <location>
        <begin position="788"/>
        <end position="808"/>
    </location>
</feature>
<feature type="compositionally biased region" description="Polar residues" evidence="7">
    <location>
        <begin position="169"/>
        <end position="179"/>
    </location>
</feature>
<comment type="caution">
    <text evidence="10">The sequence shown here is derived from an EMBL/GenBank/DDBJ whole genome shotgun (WGS) entry which is preliminary data.</text>
</comment>
<comment type="similarity">
    <text evidence="2">Belongs to the VPS54 family.</text>
</comment>
<evidence type="ECO:0000313" key="11">
    <source>
        <dbReference type="Proteomes" id="UP000827721"/>
    </source>
</evidence>
<feature type="domain" description="Retrotransposon gag" evidence="8">
    <location>
        <begin position="658"/>
        <end position="747"/>
    </location>
</feature>
<protein>
    <submittedName>
        <fullName evidence="10">Uncharacterized protein</fullName>
    </submittedName>
</protein>
<feature type="region of interest" description="Disordered" evidence="7">
    <location>
        <begin position="788"/>
        <end position="823"/>
    </location>
</feature>
<feature type="region of interest" description="Disordered" evidence="7">
    <location>
        <begin position="154"/>
        <end position="190"/>
    </location>
</feature>
<keyword evidence="6" id="KW-0175">Coiled coil</keyword>
<dbReference type="Pfam" id="PF07928">
    <property type="entry name" value="Vps54"/>
    <property type="match status" value="1"/>
</dbReference>
<evidence type="ECO:0000256" key="7">
    <source>
        <dbReference type="SAM" id="MobiDB-lite"/>
    </source>
</evidence>
<evidence type="ECO:0000256" key="3">
    <source>
        <dbReference type="ARBA" id="ARBA00022448"/>
    </source>
</evidence>
<feature type="compositionally biased region" description="Polar residues" evidence="7">
    <location>
        <begin position="294"/>
        <end position="306"/>
    </location>
</feature>
<dbReference type="Gene3D" id="2.40.70.10">
    <property type="entry name" value="Acid Proteases"/>
    <property type="match status" value="1"/>
</dbReference>
<evidence type="ECO:0000259" key="9">
    <source>
        <dbReference type="Pfam" id="PF07928"/>
    </source>
</evidence>
<evidence type="ECO:0000313" key="10">
    <source>
        <dbReference type="EMBL" id="KAH7570855.1"/>
    </source>
</evidence>
<evidence type="ECO:0000256" key="4">
    <source>
        <dbReference type="ARBA" id="ARBA00022927"/>
    </source>
</evidence>
<dbReference type="EMBL" id="JAFEMO010000005">
    <property type="protein sequence ID" value="KAH7570855.1"/>
    <property type="molecule type" value="Genomic_DNA"/>
</dbReference>
<feature type="domain" description="Vacuolar protein sorting-associated protein 54 C-terminal" evidence="9">
    <location>
        <begin position="369"/>
        <end position="504"/>
    </location>
</feature>